<evidence type="ECO:0000313" key="3">
    <source>
        <dbReference type="Proteomes" id="UP000789759"/>
    </source>
</evidence>
<keyword evidence="1" id="KW-0472">Membrane</keyword>
<name>A0A9N9K397_9GLOM</name>
<feature type="transmembrane region" description="Helical" evidence="1">
    <location>
        <begin position="6"/>
        <end position="25"/>
    </location>
</feature>
<protein>
    <submittedName>
        <fullName evidence="2">13958_t:CDS:1</fullName>
    </submittedName>
</protein>
<keyword evidence="1" id="KW-1133">Transmembrane helix</keyword>
<dbReference type="GO" id="GO:0004497">
    <property type="term" value="F:monooxygenase activity"/>
    <property type="evidence" value="ECO:0007669"/>
    <property type="project" value="InterPro"/>
</dbReference>
<comment type="caution">
    <text evidence="2">The sequence shown here is derived from an EMBL/GenBank/DDBJ whole genome shotgun (WGS) entry which is preliminary data.</text>
</comment>
<organism evidence="2 3">
    <name type="scientific">Cetraspora pellucida</name>
    <dbReference type="NCBI Taxonomy" id="1433469"/>
    <lineage>
        <taxon>Eukaryota</taxon>
        <taxon>Fungi</taxon>
        <taxon>Fungi incertae sedis</taxon>
        <taxon>Mucoromycota</taxon>
        <taxon>Glomeromycotina</taxon>
        <taxon>Glomeromycetes</taxon>
        <taxon>Diversisporales</taxon>
        <taxon>Gigasporaceae</taxon>
        <taxon>Cetraspora</taxon>
    </lineage>
</organism>
<dbReference type="OrthoDB" id="1470350at2759"/>
<dbReference type="InterPro" id="IPR001128">
    <property type="entry name" value="Cyt_P450"/>
</dbReference>
<evidence type="ECO:0000256" key="1">
    <source>
        <dbReference type="SAM" id="Phobius"/>
    </source>
</evidence>
<proteinExistence type="predicted"/>
<dbReference type="Gene3D" id="1.10.630.10">
    <property type="entry name" value="Cytochrome P450"/>
    <property type="match status" value="1"/>
</dbReference>
<dbReference type="AlphaFoldDB" id="A0A9N9K397"/>
<dbReference type="EMBL" id="CAJVQA010035054">
    <property type="protein sequence ID" value="CAG8806618.1"/>
    <property type="molecule type" value="Genomic_DNA"/>
</dbReference>
<dbReference type="Pfam" id="PF00067">
    <property type="entry name" value="p450"/>
    <property type="match status" value="1"/>
</dbReference>
<dbReference type="GO" id="GO:0016705">
    <property type="term" value="F:oxidoreductase activity, acting on paired donors, with incorporation or reduction of molecular oxygen"/>
    <property type="evidence" value="ECO:0007669"/>
    <property type="project" value="InterPro"/>
</dbReference>
<dbReference type="PANTHER" id="PTHR24301:SF2">
    <property type="entry name" value="THROMBOXANE-A SYNTHASE"/>
    <property type="match status" value="1"/>
</dbReference>
<dbReference type="Proteomes" id="UP000789759">
    <property type="component" value="Unassembled WGS sequence"/>
</dbReference>
<gene>
    <name evidence="2" type="ORF">CPELLU_LOCUS18218</name>
</gene>
<reference evidence="2" key="1">
    <citation type="submission" date="2021-06" db="EMBL/GenBank/DDBJ databases">
        <authorList>
            <person name="Kallberg Y."/>
            <person name="Tangrot J."/>
            <person name="Rosling A."/>
        </authorList>
    </citation>
    <scope>NUCLEOTIDE SEQUENCE</scope>
    <source>
        <strain evidence="2">FL966</strain>
    </source>
</reference>
<sequence>MYYYLAAIVAFISYFLYKCYIYPLYLSPLSKIPGPPVNNIILGHISSLLKDPIKSYFHLTKQYGGIFRFHALLNKPHVLIADPKLVKTIFISRSYDFTRLGVTSPMTKDLIGDGLLLAEGVSHKRQRKIMSPIFSFANIKEMTPTFVQAGHTLKTIWMKEIGNKREGRITISNSISKITLDVVGLVGKY</sequence>
<accession>A0A9N9K397</accession>
<evidence type="ECO:0000313" key="2">
    <source>
        <dbReference type="EMBL" id="CAG8806618.1"/>
    </source>
</evidence>
<keyword evidence="3" id="KW-1185">Reference proteome</keyword>
<dbReference type="GO" id="GO:0005506">
    <property type="term" value="F:iron ion binding"/>
    <property type="evidence" value="ECO:0007669"/>
    <property type="project" value="InterPro"/>
</dbReference>
<keyword evidence="1" id="KW-0812">Transmembrane</keyword>
<dbReference type="SUPFAM" id="SSF48264">
    <property type="entry name" value="Cytochrome P450"/>
    <property type="match status" value="1"/>
</dbReference>
<dbReference type="InterPro" id="IPR036396">
    <property type="entry name" value="Cyt_P450_sf"/>
</dbReference>
<dbReference type="GO" id="GO:0020037">
    <property type="term" value="F:heme binding"/>
    <property type="evidence" value="ECO:0007669"/>
    <property type="project" value="InterPro"/>
</dbReference>
<dbReference type="PANTHER" id="PTHR24301">
    <property type="entry name" value="THROMBOXANE-A SYNTHASE"/>
    <property type="match status" value="1"/>
</dbReference>